<dbReference type="EMBL" id="CM007389">
    <property type="protein sequence ID" value="ONK58499.1"/>
    <property type="molecule type" value="Genomic_DNA"/>
</dbReference>
<reference evidence="2" key="1">
    <citation type="journal article" date="2017" name="Nat. Commun.">
        <title>The asparagus genome sheds light on the origin and evolution of a young Y chromosome.</title>
        <authorList>
            <person name="Harkess A."/>
            <person name="Zhou J."/>
            <person name="Xu C."/>
            <person name="Bowers J.E."/>
            <person name="Van der Hulst R."/>
            <person name="Ayyampalayam S."/>
            <person name="Mercati F."/>
            <person name="Riccardi P."/>
            <person name="McKain M.R."/>
            <person name="Kakrana A."/>
            <person name="Tang H."/>
            <person name="Ray J."/>
            <person name="Groenendijk J."/>
            <person name="Arikit S."/>
            <person name="Mathioni S.M."/>
            <person name="Nakano M."/>
            <person name="Shan H."/>
            <person name="Telgmann-Rauber A."/>
            <person name="Kanno A."/>
            <person name="Yue Z."/>
            <person name="Chen H."/>
            <person name="Li W."/>
            <person name="Chen Y."/>
            <person name="Xu X."/>
            <person name="Zhang Y."/>
            <person name="Luo S."/>
            <person name="Chen H."/>
            <person name="Gao J."/>
            <person name="Mao Z."/>
            <person name="Pires J.C."/>
            <person name="Luo M."/>
            <person name="Kudrna D."/>
            <person name="Wing R.A."/>
            <person name="Meyers B.C."/>
            <person name="Yi K."/>
            <person name="Kong H."/>
            <person name="Lavrijsen P."/>
            <person name="Sunseri F."/>
            <person name="Falavigna A."/>
            <person name="Ye Y."/>
            <person name="Leebens-Mack J.H."/>
            <person name="Chen G."/>
        </authorList>
    </citation>
    <scope>NUCLEOTIDE SEQUENCE [LARGE SCALE GENOMIC DNA]</scope>
    <source>
        <strain evidence="2">cv. DH0086</strain>
    </source>
</reference>
<dbReference type="AlphaFoldDB" id="A0A5P1E7R5"/>
<sequence length="138" mass="15486">MWIWMDSQQWLPEAMWIGAKRVVVVLFWFCRSSLGAKLACLVRRWCCLVDEWLTLDALQSSGCTVVGHRVRRGQVVAVKRSTLVCYSRAVVTGALSCESAHVVEQWWCPDTNLVKQCDMTVQTGQAVWHGGGTSLNGQ</sequence>
<name>A0A5P1E7R5_ASPOF</name>
<gene>
    <name evidence="1" type="ORF">A4U43_C09F13680</name>
</gene>
<protein>
    <submittedName>
        <fullName evidence="1">Uncharacterized protein</fullName>
    </submittedName>
</protein>
<accession>A0A5P1E7R5</accession>
<proteinExistence type="predicted"/>
<organism evidence="1 2">
    <name type="scientific">Asparagus officinalis</name>
    <name type="common">Garden asparagus</name>
    <dbReference type="NCBI Taxonomy" id="4686"/>
    <lineage>
        <taxon>Eukaryota</taxon>
        <taxon>Viridiplantae</taxon>
        <taxon>Streptophyta</taxon>
        <taxon>Embryophyta</taxon>
        <taxon>Tracheophyta</taxon>
        <taxon>Spermatophyta</taxon>
        <taxon>Magnoliopsida</taxon>
        <taxon>Liliopsida</taxon>
        <taxon>Asparagales</taxon>
        <taxon>Asparagaceae</taxon>
        <taxon>Asparagoideae</taxon>
        <taxon>Asparagus</taxon>
    </lineage>
</organism>
<evidence type="ECO:0000313" key="2">
    <source>
        <dbReference type="Proteomes" id="UP000243459"/>
    </source>
</evidence>
<dbReference type="Proteomes" id="UP000243459">
    <property type="component" value="Chromosome 9"/>
</dbReference>
<evidence type="ECO:0000313" key="1">
    <source>
        <dbReference type="EMBL" id="ONK58499.1"/>
    </source>
</evidence>
<keyword evidence="2" id="KW-1185">Reference proteome</keyword>
<dbReference type="Gramene" id="ONK58499">
    <property type="protein sequence ID" value="ONK58499"/>
    <property type="gene ID" value="A4U43_C09F13680"/>
</dbReference>